<sequence length="685" mass="81171">MLNKNSNYNNKTDKYVKRRYSQALENDNLNEPTRKIRRIKKNKLDNDLETLSFTEEVNSHSAEFQDFLKYFMIPSNMYKTLALRHKTNPIILKRNLTYLAKNKSDNQKSNLRTIADHLSTVRFHDENLALMKGKLPFKPTFPNYPNKVVFKFDQFVDSKSEKDWKTIEAIIYLDIIHFYRDNRKNKDSFIVNRVISNQKIKCSEDNKADHKFHIIDIASVMQSASCYRVYKSVFHFKILAKEKKLSCKEKDDKRSDIYPVTYEAMMPLFNNTCNRNLRSLNFFVQSGKYQIYMDVTNMEKCDDSFFNGTTKIVYNNNNNNNSNENGLDSNNQLDCQWYRIDDPQHKIVNKNKVKILFEIDNEETLKAKNKPMQTRNKSLPPIIKMSPYKIGGGWNMSSSDVVDNDCVKDLRLSSIKLKEKEKIDVNIAYKFVVKEKIVQWTQTKHLTCPWCQLNFHLFTDLFDTFQKLLSHLNNWHSKLIFTCKKLKSRASFNQALEGNFITIDVKLNEVSPNDLDFGHMLSNDFPIRRMPLTELIFSKYQKPVVKKIQHKNHNRKYSHTWSAINLKPVEFDIDSESEENKQWLFDQYYRKVEEFSDLNHIEKKVIQMWNKELLSYGVYVSDIQIEHLVKNFIERIIEKENQLKEVKSMRNTFMLHLMNLIDFGVLSSATMLQCMKRLDEAFDKI</sequence>
<evidence type="ECO:0000259" key="7">
    <source>
        <dbReference type="Pfam" id="PF09733"/>
    </source>
</evidence>
<accession>A0A481NVF5</accession>
<evidence type="ECO:0000313" key="8">
    <source>
        <dbReference type="EMBL" id="QAV53952.1"/>
    </source>
</evidence>
<evidence type="ECO:0000256" key="6">
    <source>
        <dbReference type="ARBA" id="ARBA00023163"/>
    </source>
</evidence>
<name>A0A481NVF5_DUGJA</name>
<dbReference type="EMBL" id="MH369798">
    <property type="protein sequence ID" value="QAV53952.1"/>
    <property type="molecule type" value="mRNA"/>
</dbReference>
<dbReference type="Pfam" id="PF09733">
    <property type="entry name" value="VEFS-Box"/>
    <property type="match status" value="1"/>
</dbReference>
<dbReference type="GO" id="GO:0008270">
    <property type="term" value="F:zinc ion binding"/>
    <property type="evidence" value="ECO:0007669"/>
    <property type="project" value="UniProtKB-KW"/>
</dbReference>
<dbReference type="PANTHER" id="PTHR22597">
    <property type="entry name" value="POLYCOMB GROUP PROTEIN"/>
    <property type="match status" value="1"/>
</dbReference>
<keyword evidence="4" id="KW-0862">Zinc</keyword>
<dbReference type="CDD" id="cd21551">
    <property type="entry name" value="VEFS-box_SUZ12"/>
    <property type="match status" value="1"/>
</dbReference>
<feature type="domain" description="Polycomb protein VEFS-Box" evidence="7">
    <location>
        <begin position="550"/>
        <end position="671"/>
    </location>
</feature>
<evidence type="ECO:0000256" key="3">
    <source>
        <dbReference type="ARBA" id="ARBA00022771"/>
    </source>
</evidence>
<evidence type="ECO:0000256" key="5">
    <source>
        <dbReference type="ARBA" id="ARBA00023015"/>
    </source>
</evidence>
<evidence type="ECO:0000256" key="1">
    <source>
        <dbReference type="ARBA" id="ARBA00007416"/>
    </source>
</evidence>
<dbReference type="AlphaFoldDB" id="A0A481NVF5"/>
<reference evidence="8" key="1">
    <citation type="submission" date="2018-05" db="EMBL/GenBank/DDBJ databases">
        <title>Identification of a polycomb protein SUZ12-1 gene in planarian Dugesia japonica.</title>
        <authorList>
            <person name="Ma K."/>
        </authorList>
    </citation>
    <scope>NUCLEOTIDE SEQUENCE</scope>
</reference>
<proteinExistence type="evidence at transcript level"/>
<dbReference type="GO" id="GO:0031490">
    <property type="term" value="F:chromatin DNA binding"/>
    <property type="evidence" value="ECO:0007669"/>
    <property type="project" value="TreeGrafter"/>
</dbReference>
<dbReference type="InterPro" id="IPR019135">
    <property type="entry name" value="Polycomb_protein_VEFS-Box"/>
</dbReference>
<evidence type="ECO:0000256" key="2">
    <source>
        <dbReference type="ARBA" id="ARBA00022723"/>
    </source>
</evidence>
<keyword evidence="5" id="KW-0805">Transcription regulation</keyword>
<dbReference type="GO" id="GO:0035098">
    <property type="term" value="C:ESC/E(Z) complex"/>
    <property type="evidence" value="ECO:0007669"/>
    <property type="project" value="TreeGrafter"/>
</dbReference>
<dbReference type="GO" id="GO:0016586">
    <property type="term" value="C:RSC-type complex"/>
    <property type="evidence" value="ECO:0007669"/>
    <property type="project" value="TreeGrafter"/>
</dbReference>
<keyword evidence="2" id="KW-0479">Metal-binding</keyword>
<dbReference type="PANTHER" id="PTHR22597:SF0">
    <property type="entry name" value="POLYCOMB PROTEIN SUZ12"/>
    <property type="match status" value="1"/>
</dbReference>
<evidence type="ECO:0000256" key="4">
    <source>
        <dbReference type="ARBA" id="ARBA00022833"/>
    </source>
</evidence>
<keyword evidence="3" id="KW-0863">Zinc-finger</keyword>
<gene>
    <name evidence="8" type="primary">suz12-1</name>
</gene>
<protein>
    <submittedName>
        <fullName evidence="8">Polycomb protein SUZ12-1</fullName>
    </submittedName>
</protein>
<keyword evidence="6" id="KW-0804">Transcription</keyword>
<organism evidence="8">
    <name type="scientific">Dugesia japonica</name>
    <name type="common">Planarian</name>
    <dbReference type="NCBI Taxonomy" id="6161"/>
    <lineage>
        <taxon>Eukaryota</taxon>
        <taxon>Metazoa</taxon>
        <taxon>Spiralia</taxon>
        <taxon>Lophotrochozoa</taxon>
        <taxon>Platyhelminthes</taxon>
        <taxon>Rhabditophora</taxon>
        <taxon>Seriata</taxon>
        <taxon>Tricladida</taxon>
        <taxon>Continenticola</taxon>
        <taxon>Geoplanoidea</taxon>
        <taxon>Dugesiidae</taxon>
        <taxon>Dugesia</taxon>
    </lineage>
</organism>
<comment type="similarity">
    <text evidence="1">Belongs to the VEFS (VRN2-EMF2-FIS2-SU(Z)12) family.</text>
</comment>